<keyword evidence="3" id="KW-1185">Reference proteome</keyword>
<gene>
    <name evidence="2" type="ORF">HYH02_010500</name>
</gene>
<feature type="compositionally biased region" description="Low complexity" evidence="1">
    <location>
        <begin position="802"/>
        <end position="846"/>
    </location>
</feature>
<feature type="compositionally biased region" description="Acidic residues" evidence="1">
    <location>
        <begin position="586"/>
        <end position="607"/>
    </location>
</feature>
<evidence type="ECO:0000256" key="1">
    <source>
        <dbReference type="SAM" id="MobiDB-lite"/>
    </source>
</evidence>
<feature type="region of interest" description="Disordered" evidence="1">
    <location>
        <begin position="47"/>
        <end position="110"/>
    </location>
</feature>
<feature type="compositionally biased region" description="Low complexity" evidence="1">
    <location>
        <begin position="1143"/>
        <end position="1167"/>
    </location>
</feature>
<feature type="region of interest" description="Disordered" evidence="1">
    <location>
        <begin position="1241"/>
        <end position="1348"/>
    </location>
</feature>
<accession>A0A835W591</accession>
<dbReference type="Proteomes" id="UP000613740">
    <property type="component" value="Unassembled WGS sequence"/>
</dbReference>
<feature type="compositionally biased region" description="Low complexity" evidence="1">
    <location>
        <begin position="764"/>
        <end position="791"/>
    </location>
</feature>
<feature type="region of interest" description="Disordered" evidence="1">
    <location>
        <begin position="960"/>
        <end position="1112"/>
    </location>
</feature>
<name>A0A835W591_9CHLO</name>
<feature type="compositionally biased region" description="Low complexity" evidence="1">
    <location>
        <begin position="1006"/>
        <end position="1027"/>
    </location>
</feature>
<feature type="region of interest" description="Disordered" evidence="1">
    <location>
        <begin position="471"/>
        <end position="946"/>
    </location>
</feature>
<proteinExistence type="predicted"/>
<feature type="compositionally biased region" description="Low complexity" evidence="1">
    <location>
        <begin position="1059"/>
        <end position="1091"/>
    </location>
</feature>
<feature type="compositionally biased region" description="Acidic residues" evidence="1">
    <location>
        <begin position="616"/>
        <end position="625"/>
    </location>
</feature>
<feature type="compositionally biased region" description="Basic and acidic residues" evidence="1">
    <location>
        <begin position="47"/>
        <end position="56"/>
    </location>
</feature>
<evidence type="ECO:0008006" key="4">
    <source>
        <dbReference type="Google" id="ProtNLM"/>
    </source>
</evidence>
<dbReference type="EMBL" id="JAEHOD010000039">
    <property type="protein sequence ID" value="KAG2439870.1"/>
    <property type="molecule type" value="Genomic_DNA"/>
</dbReference>
<dbReference type="OrthoDB" id="546947at2759"/>
<organism evidence="2 3">
    <name type="scientific">Chlamydomonas schloesseri</name>
    <dbReference type="NCBI Taxonomy" id="2026947"/>
    <lineage>
        <taxon>Eukaryota</taxon>
        <taxon>Viridiplantae</taxon>
        <taxon>Chlorophyta</taxon>
        <taxon>core chlorophytes</taxon>
        <taxon>Chlorophyceae</taxon>
        <taxon>CS clade</taxon>
        <taxon>Chlamydomonadales</taxon>
        <taxon>Chlamydomonadaceae</taxon>
        <taxon>Chlamydomonas</taxon>
    </lineage>
</organism>
<feature type="compositionally biased region" description="Low complexity" evidence="1">
    <location>
        <begin position="861"/>
        <end position="899"/>
    </location>
</feature>
<reference evidence="2" key="1">
    <citation type="journal article" date="2020" name="bioRxiv">
        <title>Comparative genomics of Chlamydomonas.</title>
        <authorList>
            <person name="Craig R.J."/>
            <person name="Hasan A.R."/>
            <person name="Ness R.W."/>
            <person name="Keightley P.D."/>
        </authorList>
    </citation>
    <scope>NUCLEOTIDE SEQUENCE</scope>
    <source>
        <strain evidence="2">CCAP 11/173</strain>
    </source>
</reference>
<comment type="caution">
    <text evidence="2">The sequence shown here is derived from an EMBL/GenBank/DDBJ whole genome shotgun (WGS) entry which is preliminary data.</text>
</comment>
<feature type="compositionally biased region" description="Acidic residues" evidence="1">
    <location>
        <begin position="734"/>
        <end position="754"/>
    </location>
</feature>
<evidence type="ECO:0000313" key="3">
    <source>
        <dbReference type="Proteomes" id="UP000613740"/>
    </source>
</evidence>
<feature type="compositionally biased region" description="Basic residues" evidence="1">
    <location>
        <begin position="1336"/>
        <end position="1348"/>
    </location>
</feature>
<feature type="compositionally biased region" description="Low complexity" evidence="1">
    <location>
        <begin position="927"/>
        <end position="946"/>
    </location>
</feature>
<protein>
    <recommendedName>
        <fullName evidence="4">Enhancer of polycomb-like protein</fullName>
    </recommendedName>
</protein>
<feature type="region of interest" description="Disordered" evidence="1">
    <location>
        <begin position="1133"/>
        <end position="1224"/>
    </location>
</feature>
<evidence type="ECO:0000313" key="2">
    <source>
        <dbReference type="EMBL" id="KAG2439870.1"/>
    </source>
</evidence>
<feature type="compositionally biased region" description="Basic residues" evidence="1">
    <location>
        <begin position="66"/>
        <end position="78"/>
    </location>
</feature>
<sequence length="1348" mass="141357">MSSRAIRPRPLNFNERLPVIFLNRPRDEEDDDTPEVEPALEEYLRNCEEEREREHALLSGLDSTRARKKNRLSLKKHQQLIDTTARSPPGKRHGTPRNGLPPEAEPAAPPIAVPSCREVEDYDQNERAMAQADAWRVAEAGPSVPLVGILLGTSPSLTTLGSLSMDAASAYIIYQDVVRDQRAQPALMQYDVDEADEKALAEMRKGGGGGSSAKGGTAVKAAAAAAAAAAATMDERTFEGLIGALEHAHFNALQQRKDLWQETVKAGKVPKLPATEKILPFDAAAAELKEQQPLLPALPRALYNHWVKRRKQEGGPLLQYLWFEQPWKAICFREREAGKEDVQGDMPFEATETKNSTRGGWNRLRIDKDEAYDRLLEVRNEFELLRTLADQVRKRERLKKQLHKLYRAEMASKLGFSIHGKHASTAAAAAGTGADGAAAAAGGAACHSAEKKAGGGKAAKAPSAFAVSAAAAAAEPPSKRRKLDADQGAPKADAGQQRKQAKGALAEEEQPQSQPEKGRRGQGRRGGRAAVEEPPPAPEPESSQEDEEEGKQEVAAAGRAGTRGRGRQAPPPQPPRRSCRGKVESSSEDAEEEGEEDAEQDEEEEAEPSSSVSSELESEDTSSEEADLKVAASAQRDLGRRWALAQQRTGRARNIIEESDGSDSSEPSTSGSEGEDEHPGLAMTRGRRSLPSSRRESLASAQVTGRRGPAPVSASVPRGRRAAGGLNARADPPSESEPEEDNDTQEEEEQEEEEPKTTRRQSQRRQAAAVQPPRSGGRQPLSAADAPATAGGRRGRPRTRARSASASASLSPSPDASASPSRSSSPTRSDRGGPSSSSPELSRSPSSSPPPRGKRRGAGAGRPAAASAASGRAGRQVAARLEQAARGGAAAAAAAPLSAKQVRFATREPAAAHAPKTAAGRHGGQQPGPKGRAAAAATGSKGAAQRADVLVRGLRELQGLFKTSGVTEEELLRADQHPGRGSPANTARKAHAVAKLPAEGPLAAARGQQQQQQQQGQQQQPVQQRPVKGQAGRHATAAQAREGPAPKHGAQQNSARGRPGAAKEVAAASSEGAAASKAPGGGANAAARPSPVSGPQATKHPGISPNRKHRTLLRRLASTLVPNFFQRPLFTRHSKTSAGPGAGAAAAAAGPSPKPQAGAREPQQQQQQRKESPANAKAAAAERARQVLKSAAKRARGDVPVNKLRRGQAAKEQAGGPGVRKKTKVGWQRELAALVGSNAAADVDSPAGGRPASAPDGAAVASGSQRPGPAANKQKAALSQKVTQPGPKPAAAAAAEQLRKVRDGGVSKVAARKGRPLLRDRNGLVAQGPVGGKNPGKAKAKGVGRIKA</sequence>